<dbReference type="OrthoDB" id="5639182at2"/>
<name>A0A378JPY8_9GAMM</name>
<evidence type="ECO:0000313" key="2">
    <source>
        <dbReference type="EMBL" id="STX52010.1"/>
    </source>
</evidence>
<sequence>MLKQITTLGIFLIGLISSTNVLAACPGASLPSSPAFCSSFKVSAQCHCTSSGLPKSVCSNMQQLYQRMLALFGTLERACAYQHETSAQVCIDSWNCYRKGGKDSNGRLCSGTGKACK</sequence>
<dbReference type="AlphaFoldDB" id="A0A378JPY8"/>
<dbReference type="PROSITE" id="PS51257">
    <property type="entry name" value="PROKAR_LIPOPROTEIN"/>
    <property type="match status" value="1"/>
</dbReference>
<dbReference type="EMBL" id="UGOD01000001">
    <property type="protein sequence ID" value="STX52010.1"/>
    <property type="molecule type" value="Genomic_DNA"/>
</dbReference>
<protein>
    <recommendedName>
        <fullName evidence="4">Neurogenic locus notch like protein</fullName>
    </recommendedName>
</protein>
<evidence type="ECO:0008006" key="4">
    <source>
        <dbReference type="Google" id="ProtNLM"/>
    </source>
</evidence>
<evidence type="ECO:0000313" key="3">
    <source>
        <dbReference type="Proteomes" id="UP000254794"/>
    </source>
</evidence>
<feature type="signal peptide" evidence="1">
    <location>
        <begin position="1"/>
        <end position="23"/>
    </location>
</feature>
<dbReference type="RefSeq" id="WP_115331602.1">
    <property type="nucleotide sequence ID" value="NZ_CAAAHP010000002.1"/>
</dbReference>
<keyword evidence="3" id="KW-1185">Reference proteome</keyword>
<evidence type="ECO:0000256" key="1">
    <source>
        <dbReference type="SAM" id="SignalP"/>
    </source>
</evidence>
<accession>A0A378JPY8</accession>
<keyword evidence="1" id="KW-0732">Signal</keyword>
<proteinExistence type="predicted"/>
<reference evidence="2 3" key="1">
    <citation type="submission" date="2018-06" db="EMBL/GenBank/DDBJ databases">
        <authorList>
            <consortium name="Pathogen Informatics"/>
            <person name="Doyle S."/>
        </authorList>
    </citation>
    <scope>NUCLEOTIDE SEQUENCE [LARGE SCALE GENOMIC DNA]</scope>
    <source>
        <strain evidence="2 3">NCTC13316</strain>
    </source>
</reference>
<dbReference type="Proteomes" id="UP000254794">
    <property type="component" value="Unassembled WGS sequence"/>
</dbReference>
<feature type="chain" id="PRO_5016582044" description="Neurogenic locus notch like protein" evidence="1">
    <location>
        <begin position="24"/>
        <end position="117"/>
    </location>
</feature>
<organism evidence="2 3">
    <name type="scientific">Legionella busanensis</name>
    <dbReference type="NCBI Taxonomy" id="190655"/>
    <lineage>
        <taxon>Bacteria</taxon>
        <taxon>Pseudomonadati</taxon>
        <taxon>Pseudomonadota</taxon>
        <taxon>Gammaproteobacteria</taxon>
        <taxon>Legionellales</taxon>
        <taxon>Legionellaceae</taxon>
        <taxon>Legionella</taxon>
    </lineage>
</organism>
<gene>
    <name evidence="2" type="ORF">NCTC13316_02113</name>
</gene>